<evidence type="ECO:0000313" key="1">
    <source>
        <dbReference type="EMBL" id="KYD08835.1"/>
    </source>
</evidence>
<name>A0A150L9A0_9BACI</name>
<dbReference type="STRING" id="301148.B4135_0517"/>
<proteinExistence type="predicted"/>
<organism evidence="1 2">
    <name type="scientific">Caldibacillus debilis</name>
    <dbReference type="NCBI Taxonomy" id="301148"/>
    <lineage>
        <taxon>Bacteria</taxon>
        <taxon>Bacillati</taxon>
        <taxon>Bacillota</taxon>
        <taxon>Bacilli</taxon>
        <taxon>Bacillales</taxon>
        <taxon>Bacillaceae</taxon>
        <taxon>Caldibacillus</taxon>
    </lineage>
</organism>
<dbReference type="EMBL" id="LQYT01000135">
    <property type="protein sequence ID" value="KYD08835.1"/>
    <property type="molecule type" value="Genomic_DNA"/>
</dbReference>
<gene>
    <name evidence="1" type="ORF">B4135_0517</name>
</gene>
<reference evidence="1 2" key="1">
    <citation type="submission" date="2016-01" db="EMBL/GenBank/DDBJ databases">
        <title>Draft Genome Sequences of Seven Thermophilic Sporeformers Isolated from Foods.</title>
        <authorList>
            <person name="Berendsen E.M."/>
            <person name="Wells-Bennik M.H."/>
            <person name="Krawcyk A.O."/>
            <person name="De Jong A."/>
            <person name="Holsappel S."/>
            <person name="Eijlander R.T."/>
            <person name="Kuipers O.P."/>
        </authorList>
    </citation>
    <scope>NUCLEOTIDE SEQUENCE [LARGE SCALE GENOMIC DNA]</scope>
    <source>
        <strain evidence="1 2">B4135</strain>
    </source>
</reference>
<accession>A0A150L9A0</accession>
<protein>
    <submittedName>
        <fullName evidence="1">Uncharacterized protein</fullName>
    </submittedName>
</protein>
<dbReference type="AlphaFoldDB" id="A0A150L9A0"/>
<evidence type="ECO:0000313" key="2">
    <source>
        <dbReference type="Proteomes" id="UP000075683"/>
    </source>
</evidence>
<sequence>MVTMVNGARPVNVVQIGEEQCGTEFMGKRSGKLHLRFWEKSSIGDVG</sequence>
<dbReference type="Proteomes" id="UP000075683">
    <property type="component" value="Unassembled WGS sequence"/>
</dbReference>
<comment type="caution">
    <text evidence="1">The sequence shown here is derived from an EMBL/GenBank/DDBJ whole genome shotgun (WGS) entry which is preliminary data.</text>
</comment>